<dbReference type="HOGENOM" id="CLU_122806_0_0_0"/>
<dbReference type="KEGG" id="dgo:DGo_PA0086"/>
<evidence type="ECO:0000256" key="3">
    <source>
        <dbReference type="ARBA" id="ARBA00023004"/>
    </source>
</evidence>
<keyword evidence="1 4" id="KW-0349">Heme</keyword>
<evidence type="ECO:0000259" key="5">
    <source>
        <dbReference type="PROSITE" id="PS51007"/>
    </source>
</evidence>
<dbReference type="AlphaFoldDB" id="H8H0V3"/>
<name>H8H0V3_DEIGI</name>
<dbReference type="PATRIC" id="fig|745776.4.peg.3124"/>
<dbReference type="GO" id="GO:0009055">
    <property type="term" value="F:electron transfer activity"/>
    <property type="evidence" value="ECO:0007669"/>
    <property type="project" value="InterPro"/>
</dbReference>
<dbReference type="InterPro" id="IPR009056">
    <property type="entry name" value="Cyt_c-like_dom"/>
</dbReference>
<feature type="domain" description="Cytochrome c" evidence="5">
    <location>
        <begin position="30"/>
        <end position="126"/>
    </location>
</feature>
<keyword evidence="3 4" id="KW-0408">Iron</keyword>
<reference evidence="6 7" key="1">
    <citation type="journal article" date="2012" name="PLoS ONE">
        <title>Genome sequence and transcriptome analysis of the radioresistant bacterium Deinococcus gobiensis: insights into the extreme environmental adaptations.</title>
        <authorList>
            <person name="Yuan M."/>
            <person name="Chen M."/>
            <person name="Zhang W."/>
            <person name="Lu W."/>
            <person name="Wang J."/>
            <person name="Yang M."/>
            <person name="Zhao P."/>
            <person name="Tang R."/>
            <person name="Li X."/>
            <person name="Hao Y."/>
            <person name="Zhou Z."/>
            <person name="Zhan Y."/>
            <person name="Yu H."/>
            <person name="Teng C."/>
            <person name="Yan Y."/>
            <person name="Ping S."/>
            <person name="Wang Y."/>
            <person name="Lin M."/>
        </authorList>
    </citation>
    <scope>NUCLEOTIDE SEQUENCE [LARGE SCALE GENOMIC DNA]</scope>
    <source>
        <strain evidence="7">DSM 21396 / JCM 16679 / CGMCC 1.7299 / I-0</strain>
        <plasmid evidence="6">P1</plasmid>
    </source>
</reference>
<accession>H8H0V3</accession>
<dbReference type="PROSITE" id="PS51007">
    <property type="entry name" value="CYTC"/>
    <property type="match status" value="1"/>
</dbReference>
<proteinExistence type="predicted"/>
<evidence type="ECO:0000313" key="6">
    <source>
        <dbReference type="EMBL" id="AFD26972.1"/>
    </source>
</evidence>
<dbReference type="SUPFAM" id="SSF46626">
    <property type="entry name" value="Cytochrome c"/>
    <property type="match status" value="1"/>
</dbReference>
<evidence type="ECO:0000313" key="7">
    <source>
        <dbReference type="Proteomes" id="UP000007575"/>
    </source>
</evidence>
<dbReference type="Pfam" id="PF00034">
    <property type="entry name" value="Cytochrom_C"/>
    <property type="match status" value="1"/>
</dbReference>
<evidence type="ECO:0000256" key="2">
    <source>
        <dbReference type="ARBA" id="ARBA00022723"/>
    </source>
</evidence>
<dbReference type="InterPro" id="IPR036909">
    <property type="entry name" value="Cyt_c-like_dom_sf"/>
</dbReference>
<dbReference type="Gene3D" id="2.60.40.420">
    <property type="entry name" value="Cupredoxins - blue copper proteins"/>
    <property type="match status" value="1"/>
</dbReference>
<protein>
    <submittedName>
        <fullName evidence="6">Cytochrome c oxidase, subunit II</fullName>
    </submittedName>
</protein>
<gene>
    <name evidence="6" type="ordered locus">DGo_PA0086</name>
</gene>
<keyword evidence="7" id="KW-1185">Reference proteome</keyword>
<sequence length="126" mass="13085">MRFTVVAQTPQDYAAWLAAQARPAALPLGGDAAAGAALFARQGCAACHIVRGAGVAGAGAGGDVGPDLTHFAARGILAGGVLPNTPQNLRRWLRDPQAVKPGTRMPNYRLNGRQLGELVAYLETLR</sequence>
<dbReference type="Proteomes" id="UP000007575">
    <property type="component" value="Plasmid P1"/>
</dbReference>
<keyword evidence="6" id="KW-0614">Plasmid</keyword>
<dbReference type="GO" id="GO:0046872">
    <property type="term" value="F:metal ion binding"/>
    <property type="evidence" value="ECO:0007669"/>
    <property type="project" value="UniProtKB-KW"/>
</dbReference>
<evidence type="ECO:0000256" key="1">
    <source>
        <dbReference type="ARBA" id="ARBA00022617"/>
    </source>
</evidence>
<dbReference type="InterPro" id="IPR008972">
    <property type="entry name" value="Cupredoxin"/>
</dbReference>
<evidence type="ECO:0000256" key="4">
    <source>
        <dbReference type="PROSITE-ProRule" id="PRU00433"/>
    </source>
</evidence>
<dbReference type="EMBL" id="CP002192">
    <property type="protein sequence ID" value="AFD26972.1"/>
    <property type="molecule type" value="Genomic_DNA"/>
</dbReference>
<organism evidence="6 7">
    <name type="scientific">Deinococcus gobiensis (strain DSM 21396 / JCM 16679 / CGMCC 1.7299 / I-0)</name>
    <dbReference type="NCBI Taxonomy" id="745776"/>
    <lineage>
        <taxon>Bacteria</taxon>
        <taxon>Thermotogati</taxon>
        <taxon>Deinococcota</taxon>
        <taxon>Deinococci</taxon>
        <taxon>Deinococcales</taxon>
        <taxon>Deinococcaceae</taxon>
        <taxon>Deinococcus</taxon>
    </lineage>
</organism>
<dbReference type="GO" id="GO:0020037">
    <property type="term" value="F:heme binding"/>
    <property type="evidence" value="ECO:0007669"/>
    <property type="project" value="InterPro"/>
</dbReference>
<geneLocation type="plasmid" evidence="6 7">
    <name>P1</name>
</geneLocation>
<keyword evidence="2 4" id="KW-0479">Metal-binding</keyword>